<reference evidence="2" key="1">
    <citation type="submission" date="2017-04" db="EMBL/GenBank/DDBJ databases">
        <authorList>
            <person name="Criscuolo A."/>
        </authorList>
    </citation>
    <scope>NUCLEOTIDE SEQUENCE [LARGE SCALE GENOMIC DNA]</scope>
</reference>
<dbReference type="EMBL" id="FWZD01000069">
    <property type="protein sequence ID" value="SME38928.1"/>
    <property type="molecule type" value="Genomic_DNA"/>
</dbReference>
<accession>A0A1Y6AGI5</accession>
<dbReference type="RefSeq" id="WP_088029523.1">
    <property type="nucleotide sequence ID" value="NZ_FWZD01000069.1"/>
</dbReference>
<dbReference type="Proteomes" id="UP000194439">
    <property type="component" value="Unassembled WGS sequence"/>
</dbReference>
<dbReference type="AlphaFoldDB" id="A0A1Y6AGI5"/>
<evidence type="ECO:0008006" key="3">
    <source>
        <dbReference type="Google" id="ProtNLM"/>
    </source>
</evidence>
<evidence type="ECO:0000313" key="2">
    <source>
        <dbReference type="Proteomes" id="UP000194439"/>
    </source>
</evidence>
<gene>
    <name evidence="1" type="ORF">BACERE00185_04528</name>
</gene>
<evidence type="ECO:0000313" key="1">
    <source>
        <dbReference type="EMBL" id="SME38928.1"/>
    </source>
</evidence>
<protein>
    <recommendedName>
        <fullName evidence="3">RES domain-containing protein</fullName>
    </recommendedName>
</protein>
<name>A0A1Y6AGI5_9BACI</name>
<proteinExistence type="predicted"/>
<sequence length="385" mass="43899">MTNANTQNPNPAQHAPQNVELHAFNLPVVISNDSDYLNKLESTLNSFLEEIHNRKHVDDDLYVRTQQNVENIINAIKSYYDADISTARKLIFEVLEPYKNNEFIISNLENSSALRKFSRIADHRNPDVFARASNPLSFFKARVGTGAFDKGDFLHIPFNKRGIVSTQRFSIAGVPCMYFGSTSYVCWLELDKPADNEFNVSSYSIDGRTRILNLTGSQRLITGLSTFSAFYNEMKSLIELFPLIIATSFKVKESSRSFKSEYIISQLVMQCLSDLDVEGVAYTSKRIDSDSQHDSTCVNLAIPMKNDCDKYSEFARELPLTNSINFAEYKKMTIQPVAVEQKTAFCNSFEQMISYLGGIIYYNQLEFSKFDDYLYSQPHEPITIE</sequence>
<organism evidence="1 2">
    <name type="scientific">Bacillus mobilis</name>
    <dbReference type="NCBI Taxonomy" id="2026190"/>
    <lineage>
        <taxon>Bacteria</taxon>
        <taxon>Bacillati</taxon>
        <taxon>Bacillota</taxon>
        <taxon>Bacilli</taxon>
        <taxon>Bacillales</taxon>
        <taxon>Bacillaceae</taxon>
        <taxon>Bacillus</taxon>
        <taxon>Bacillus cereus group</taxon>
    </lineage>
</organism>